<feature type="compositionally biased region" description="Low complexity" evidence="1">
    <location>
        <begin position="187"/>
        <end position="196"/>
    </location>
</feature>
<comment type="caution">
    <text evidence="4">The sequence shown here is derived from an EMBL/GenBank/DDBJ whole genome shotgun (WGS) entry which is preliminary data.</text>
</comment>
<evidence type="ECO:0000313" key="4">
    <source>
        <dbReference type="EMBL" id="OLP97348.1"/>
    </source>
</evidence>
<dbReference type="SUPFAM" id="SSF56219">
    <property type="entry name" value="DNase I-like"/>
    <property type="match status" value="1"/>
</dbReference>
<dbReference type="Proteomes" id="UP000186817">
    <property type="component" value="Unassembled WGS sequence"/>
</dbReference>
<feature type="transmembrane region" description="Helical" evidence="2">
    <location>
        <begin position="1015"/>
        <end position="1036"/>
    </location>
</feature>
<dbReference type="Gene3D" id="3.60.10.10">
    <property type="entry name" value="Endonuclease/exonuclease/phosphatase"/>
    <property type="match status" value="1"/>
</dbReference>
<feature type="region of interest" description="Disordered" evidence="1">
    <location>
        <begin position="174"/>
        <end position="202"/>
    </location>
</feature>
<name>A0A1Q9DQC3_SYMMI</name>
<reference evidence="4 5" key="1">
    <citation type="submission" date="2016-02" db="EMBL/GenBank/DDBJ databases">
        <title>Genome analysis of coral dinoflagellate symbionts highlights evolutionary adaptations to a symbiotic lifestyle.</title>
        <authorList>
            <person name="Aranda M."/>
            <person name="Li Y."/>
            <person name="Liew Y.J."/>
            <person name="Baumgarten S."/>
            <person name="Simakov O."/>
            <person name="Wilson M."/>
            <person name="Piel J."/>
            <person name="Ashoor H."/>
            <person name="Bougouffa S."/>
            <person name="Bajic V.B."/>
            <person name="Ryu T."/>
            <person name="Ravasi T."/>
            <person name="Bayer T."/>
            <person name="Micklem G."/>
            <person name="Kim H."/>
            <person name="Bhak J."/>
            <person name="Lajeunesse T.C."/>
            <person name="Voolstra C.R."/>
        </authorList>
    </citation>
    <scope>NUCLEOTIDE SEQUENCE [LARGE SCALE GENOMIC DNA]</scope>
    <source>
        <strain evidence="4 5">CCMP2467</strain>
    </source>
</reference>
<dbReference type="EMBL" id="LSRX01000436">
    <property type="protein sequence ID" value="OLP97348.1"/>
    <property type="molecule type" value="Genomic_DNA"/>
</dbReference>
<evidence type="ECO:0000256" key="1">
    <source>
        <dbReference type="SAM" id="MobiDB-lite"/>
    </source>
</evidence>
<keyword evidence="2" id="KW-0812">Transmembrane</keyword>
<dbReference type="InterPro" id="IPR005135">
    <property type="entry name" value="Endo/exonuclease/phosphatase"/>
</dbReference>
<evidence type="ECO:0000256" key="2">
    <source>
        <dbReference type="SAM" id="Phobius"/>
    </source>
</evidence>
<protein>
    <recommendedName>
        <fullName evidence="3">Endonuclease/exonuclease/phosphatase domain-containing protein</fullName>
    </recommendedName>
</protein>
<evidence type="ECO:0000259" key="3">
    <source>
        <dbReference type="Pfam" id="PF03372"/>
    </source>
</evidence>
<dbReference type="AlphaFoldDB" id="A0A1Q9DQC3"/>
<keyword evidence="2" id="KW-0472">Membrane</keyword>
<keyword evidence="5" id="KW-1185">Reference proteome</keyword>
<sequence length="1142" mass="125385">MAAVKASAPMAMSQVLSVWQKVLSLYFSFIFRFSEVHSKLPSGELMENIAVEAAGGAIELQLPRAFADTFNKKFKETTAEMLKELGESDFTSILINSFAVRAVFLRRRSGWTIPPDHPQALVYQRRRRSPRSTQLAHFLCNQVSPVLPTPAASLACLRSGPFGSRHEILRGLPNQTRGAAVEDTAEEVSSQSSESSGNTGATRKRECFANMTFASSDRRTNSWPLLRPSDVTTRCQLCLQVIIDSTLLRGDPLRTRLQLGSCDIDSYVLAYWFTSRWAPFTVPNHPGAGASRSTELACRSVASSTETPRAFDSLSFAFGNGCGTVDEPGISRPGLNATLSLAPEALSDCNCNRTVWSQSAATKASSFGCLLSFDEWWAYAKPRPKVRARDKLDSGESVADQDVAIVEPQGELSIRPRIDPSPPADSLGPEQPPPLETAPDDAAGDADQEPTVPAGGDVEMTPEAVAATEITTPGAAETAAPEAPLAGATLGSSSDEDSDDFVLMRLRRRGDLPVKIRTSTGLPSGVASLRRDQPTGRVRVVCPPGFSIAHRGTILATAAGNPLFLDEISGFEPRDAAHGAAAGGRAVHIKSPLEAVRAAQLCLAERLVYTWNVGGLGGGLYDEILYYIHRHPIDVLIIQETKWRFTSRWDTHQYFFVHSGSSAADFKQGGLLTIVAKKLVDPGTLRYVDPLPGRLLRVQFYKHSQPCDVLNFYQHTWRATDHVRRLRTQALDQLTRTIHMIPKRSLMIIGGDFNATCVHSAPHVGRYVMERSHLWATDQEDLQALILGLNLCALNTFQSRHPLHTYMWGTQQSQIDYLFVRCDMADGLSRQSYAMHDHPLGAWRGGARHFLVHAQVPTHWRPWSGHASPSAAPAVDRHAIADALSGKADPRIQALRIDVQSALTLAPASISELHDTVHTLALKHFPKQVPVRGPRPWQDGALQQYASRMWGHLRSFRRWAARKDAHSNLQAVQCIVTLAAGWQWGLSAGLLQFLVAPLSFTGSFIRLLTNVSDCLLHYACSAVAAVVLLALGLSLPTIRIDATFLVAFLLVDFALNLMVYTFTSERFGPRRLLIHIAYGTFNTKTYFLVVMGCLRGYELNLGQLALASILTIDVIKAVSAPLPPDRMLVDFPFLEHHWTNSE</sequence>
<dbReference type="GO" id="GO:0003824">
    <property type="term" value="F:catalytic activity"/>
    <property type="evidence" value="ECO:0007669"/>
    <property type="project" value="InterPro"/>
</dbReference>
<dbReference type="OrthoDB" id="5828726at2759"/>
<dbReference type="InterPro" id="IPR036691">
    <property type="entry name" value="Endo/exonu/phosph_ase_sf"/>
</dbReference>
<organism evidence="4 5">
    <name type="scientific">Symbiodinium microadriaticum</name>
    <name type="common">Dinoflagellate</name>
    <name type="synonym">Zooxanthella microadriatica</name>
    <dbReference type="NCBI Taxonomy" id="2951"/>
    <lineage>
        <taxon>Eukaryota</taxon>
        <taxon>Sar</taxon>
        <taxon>Alveolata</taxon>
        <taxon>Dinophyceae</taxon>
        <taxon>Suessiales</taxon>
        <taxon>Symbiodiniaceae</taxon>
        <taxon>Symbiodinium</taxon>
    </lineage>
</organism>
<feature type="transmembrane region" description="Helical" evidence="2">
    <location>
        <begin position="1042"/>
        <end position="1062"/>
    </location>
</feature>
<feature type="region of interest" description="Disordered" evidence="1">
    <location>
        <begin position="386"/>
        <end position="458"/>
    </location>
</feature>
<feature type="domain" description="Endonuclease/exonuclease/phosphatase" evidence="3">
    <location>
        <begin position="610"/>
        <end position="821"/>
    </location>
</feature>
<evidence type="ECO:0000313" key="5">
    <source>
        <dbReference type="Proteomes" id="UP000186817"/>
    </source>
</evidence>
<feature type="compositionally biased region" description="Acidic residues" evidence="1">
    <location>
        <begin position="438"/>
        <end position="448"/>
    </location>
</feature>
<dbReference type="Pfam" id="PF03372">
    <property type="entry name" value="Exo_endo_phos"/>
    <property type="match status" value="1"/>
</dbReference>
<accession>A0A1Q9DQC3</accession>
<keyword evidence="2" id="KW-1133">Transmembrane helix</keyword>
<proteinExistence type="predicted"/>
<gene>
    <name evidence="4" type="ORF">AK812_SmicGene20306</name>
</gene>